<dbReference type="Proteomes" id="UP000295070">
    <property type="component" value="Chromosome 18"/>
</dbReference>
<dbReference type="InterPro" id="IPR051681">
    <property type="entry name" value="Ser/Thr_Kinases-Pseudokinases"/>
</dbReference>
<feature type="domain" description="Protein kinase" evidence="1">
    <location>
        <begin position="1"/>
        <end position="191"/>
    </location>
</feature>
<dbReference type="Gene3D" id="1.10.510.10">
    <property type="entry name" value="Transferase(Phosphotransferase) domain 1"/>
    <property type="match status" value="1"/>
</dbReference>
<protein>
    <recommendedName>
        <fullName evidence="1">Protein kinase domain-containing protein</fullName>
    </recommendedName>
</protein>
<comment type="caution">
    <text evidence="2">The sequence shown here is derived from an EMBL/GenBank/DDBJ whole genome shotgun (WGS) entry which is preliminary data.</text>
</comment>
<dbReference type="InterPro" id="IPR001245">
    <property type="entry name" value="Ser-Thr/Tyr_kinase_cat_dom"/>
</dbReference>
<dbReference type="InterPro" id="IPR008271">
    <property type="entry name" value="Ser/Thr_kinase_AS"/>
</dbReference>
<dbReference type="GO" id="GO:0005524">
    <property type="term" value="F:ATP binding"/>
    <property type="evidence" value="ECO:0007669"/>
    <property type="project" value="InterPro"/>
</dbReference>
<dbReference type="AlphaFoldDB" id="A0A484CAN4"/>
<reference evidence="2 3" key="1">
    <citation type="submission" date="2019-01" db="EMBL/GenBank/DDBJ databases">
        <title>A chromosome-scale genome assembly of the yellow perch, Perca flavescens.</title>
        <authorList>
            <person name="Feron R."/>
            <person name="Morvezen R."/>
            <person name="Bestin A."/>
            <person name="Haffray P."/>
            <person name="Klopp C."/>
            <person name="Zahm M."/>
            <person name="Cabau C."/>
            <person name="Roques C."/>
            <person name="Donnadieu C."/>
            <person name="Bouchez O."/>
            <person name="Christie M."/>
            <person name="Larson W."/>
            <person name="Guiguen Y."/>
        </authorList>
    </citation>
    <scope>NUCLEOTIDE SEQUENCE [LARGE SCALE GENOMIC DNA]</scope>
    <source>
        <strain evidence="2">YP-PL-M2</strain>
        <tissue evidence="2">Blood</tissue>
    </source>
</reference>
<dbReference type="InterPro" id="IPR000719">
    <property type="entry name" value="Prot_kinase_dom"/>
</dbReference>
<dbReference type="Pfam" id="PF07714">
    <property type="entry name" value="PK_Tyr_Ser-Thr"/>
    <property type="match status" value="1"/>
</dbReference>
<dbReference type="EMBL" id="SCKG01000018">
    <property type="protein sequence ID" value="TDH00842.1"/>
    <property type="molecule type" value="Genomic_DNA"/>
</dbReference>
<dbReference type="STRING" id="8167.A0A484CAN4"/>
<proteinExistence type="predicted"/>
<dbReference type="PROSITE" id="PS50011">
    <property type="entry name" value="PROTEIN_KINASE_DOM"/>
    <property type="match status" value="1"/>
</dbReference>
<accession>A0A484CAN4</accession>
<evidence type="ECO:0000259" key="1">
    <source>
        <dbReference type="PROSITE" id="PS50011"/>
    </source>
</evidence>
<dbReference type="PROSITE" id="PS00108">
    <property type="entry name" value="PROTEIN_KINASE_ST"/>
    <property type="match status" value="1"/>
</dbReference>
<gene>
    <name evidence="2" type="ORF">EPR50_G00192370</name>
</gene>
<evidence type="ECO:0000313" key="2">
    <source>
        <dbReference type="EMBL" id="TDH00842.1"/>
    </source>
</evidence>
<sequence length="254" mass="28859">METILQEALDGPPPWPLVFRLAHQVVLGINYLHSLPRPVLHKDLKPQNVLLDDALNAKLTDFGLSRISYSVSQVSRKDDGLGTTNYMPPEAFVSPYKPKRASDIYSYGILLWSILTGKQPYEDANPAIVELHVPRGQRPPIDDIKGDADGLTELKELMQRCWDNIPEERPQALECATKTEELYQKHKHAIFDAVYEVLRKLDQKEKQDKGIKEQFQRIQTAQASGLYLHITIAWVQTFKFVHSTNLTDSASIVT</sequence>
<keyword evidence="3" id="KW-1185">Reference proteome</keyword>
<dbReference type="PANTHER" id="PTHR44329">
    <property type="entry name" value="SERINE/THREONINE-PROTEIN KINASE TNNI3K-RELATED"/>
    <property type="match status" value="1"/>
</dbReference>
<evidence type="ECO:0000313" key="3">
    <source>
        <dbReference type="Proteomes" id="UP000295070"/>
    </source>
</evidence>
<dbReference type="SUPFAM" id="SSF56112">
    <property type="entry name" value="Protein kinase-like (PK-like)"/>
    <property type="match status" value="1"/>
</dbReference>
<name>A0A484CAN4_PERFV</name>
<dbReference type="InterPro" id="IPR011009">
    <property type="entry name" value="Kinase-like_dom_sf"/>
</dbReference>
<dbReference type="GO" id="GO:0004706">
    <property type="term" value="F:JUN kinase kinase kinase activity"/>
    <property type="evidence" value="ECO:0007669"/>
    <property type="project" value="TreeGrafter"/>
</dbReference>
<dbReference type="SMART" id="SM00220">
    <property type="entry name" value="S_TKc"/>
    <property type="match status" value="1"/>
</dbReference>
<dbReference type="PANTHER" id="PTHR44329:SF297">
    <property type="entry name" value="RECEPTOR-INTERACTING SERINE_THREONINE-PROTEIN KINASE 3"/>
    <property type="match status" value="1"/>
</dbReference>
<organism evidence="2 3">
    <name type="scientific">Perca flavescens</name>
    <name type="common">American yellow perch</name>
    <name type="synonym">Morone flavescens</name>
    <dbReference type="NCBI Taxonomy" id="8167"/>
    <lineage>
        <taxon>Eukaryota</taxon>
        <taxon>Metazoa</taxon>
        <taxon>Chordata</taxon>
        <taxon>Craniata</taxon>
        <taxon>Vertebrata</taxon>
        <taxon>Euteleostomi</taxon>
        <taxon>Actinopterygii</taxon>
        <taxon>Neopterygii</taxon>
        <taxon>Teleostei</taxon>
        <taxon>Neoteleostei</taxon>
        <taxon>Acanthomorphata</taxon>
        <taxon>Eupercaria</taxon>
        <taxon>Perciformes</taxon>
        <taxon>Percoidei</taxon>
        <taxon>Percidae</taxon>
        <taxon>Percinae</taxon>
        <taxon>Perca</taxon>
    </lineage>
</organism>